<name>A0ABR4EFJ5_9PEZI</name>
<evidence type="ECO:0000313" key="2">
    <source>
        <dbReference type="Proteomes" id="UP001600888"/>
    </source>
</evidence>
<proteinExistence type="predicted"/>
<organism evidence="1 2">
    <name type="scientific">Diaporthe vaccinii</name>
    <dbReference type="NCBI Taxonomy" id="105482"/>
    <lineage>
        <taxon>Eukaryota</taxon>
        <taxon>Fungi</taxon>
        <taxon>Dikarya</taxon>
        <taxon>Ascomycota</taxon>
        <taxon>Pezizomycotina</taxon>
        <taxon>Sordariomycetes</taxon>
        <taxon>Sordariomycetidae</taxon>
        <taxon>Diaporthales</taxon>
        <taxon>Diaporthaceae</taxon>
        <taxon>Diaporthe</taxon>
        <taxon>Diaporthe eres species complex</taxon>
    </lineage>
</organism>
<reference evidence="1 2" key="1">
    <citation type="submission" date="2024-03" db="EMBL/GenBank/DDBJ databases">
        <title>A high-quality draft genome sequence of Diaporthe vaccinii, a causative agent of upright dieback and viscid rot disease in cranberry plants.</title>
        <authorList>
            <person name="Sarrasin M."/>
            <person name="Lang B.F."/>
            <person name="Burger G."/>
        </authorList>
    </citation>
    <scope>NUCLEOTIDE SEQUENCE [LARGE SCALE GENOMIC DNA]</scope>
    <source>
        <strain evidence="1 2">IS7</strain>
    </source>
</reference>
<accession>A0ABR4EFJ5</accession>
<protein>
    <submittedName>
        <fullName evidence="1">Uncharacterized protein</fullName>
    </submittedName>
</protein>
<evidence type="ECO:0000313" key="1">
    <source>
        <dbReference type="EMBL" id="KAL2281222.1"/>
    </source>
</evidence>
<comment type="caution">
    <text evidence="1">The sequence shown here is derived from an EMBL/GenBank/DDBJ whole genome shotgun (WGS) entry which is preliminary data.</text>
</comment>
<gene>
    <name evidence="1" type="ORF">FJTKL_11669</name>
</gene>
<dbReference type="Proteomes" id="UP001600888">
    <property type="component" value="Unassembled WGS sequence"/>
</dbReference>
<dbReference type="EMBL" id="JBAWTH010000058">
    <property type="protein sequence ID" value="KAL2281222.1"/>
    <property type="molecule type" value="Genomic_DNA"/>
</dbReference>
<keyword evidence="2" id="KW-1185">Reference proteome</keyword>
<sequence>MTLTTTSTVFDPRINFRFDKGSAATIIFGPRDSGRMRKLPVKDPEINATFEKMEADGVGFNFEFVGDVVVTSKRCLEYLTCVQASFPQPGHFAPLMPSPPQLPHFDDILAVFELA</sequence>